<feature type="signal peptide" evidence="8">
    <location>
        <begin position="1"/>
        <end position="19"/>
    </location>
</feature>
<dbReference type="EMBL" id="GAMC01019470">
    <property type="protein sequence ID" value="JAB87085.1"/>
    <property type="molecule type" value="mRNA"/>
</dbReference>
<dbReference type="InterPro" id="IPR004344">
    <property type="entry name" value="TTL/TTLL_fam"/>
</dbReference>
<dbReference type="OrthoDB" id="5877502at2759"/>
<dbReference type="AlphaFoldDB" id="W8AFP2"/>
<sequence length="919" mass="104906">MQIKIFIFFLLFLCGNSNQRLNMPTKDDGVTTAFKTDENNEASADCKWIASGSIGSRDAVLVFRTSLLKPKTERNSLLPKDTGADPPLKIDHFGEDDEDHPSRTTQNCNKVLPSIAVNVKKNLTIYKQLKQTTDVISNQDREVSSCKDAHNSSSCNDEFDEDNRNQSLISNCDEACEELASFNDDDNFKDIGNVHNMPARKMEIKYKFIQTETKLLRKIFQRHGLSEVKDDENFSILWTGIHIKPDILRNLAPYQRVNHFPRSYELTRKDRLYKNIEKMQHLRGIKHFDIVPQSFILPSEYKDLISAHNKNRGPWIVKPAASSRGRGIFIVNTPDQIPQDEQVLVCKYVADPLCIDGHKCDLRVYVLVTSFDPLIIYVYEEGLVRLATVKYERATESLWNPCMHLCNYSINKYHSDYIKSRDAEIEDVGHKWTLSALLRHLKSQGCNTFKLMADIEDLIIKSIFACAQTIISACRMFVPNGNNCFELYGFDILIDDSLKPWLLEVNLSPSMGVDSPLDSKVKACLITDLLTCVGIPAYSVEMKAQYDNKWTRFRNVNYSRRMPSADLSAGSNSNGMRRGTNATSLYQSLTTEEQRFVRNARLQNDRRGGFVRIFPTDESMQRYGSFLDVATGIPISTPVVQGQTPYSMILPHNYNLVLFNCLYGHDKKERNSLLERMLQYERALPIESLVLFTDENHKSKCVEEGQRLRKHILNLIDNGSELTQLQARQAFALYLEAILHRLTHEPRDFHERLILKFLNRVGGIVKTPAFSRNSQNFRINSKARTAMVAKLLGDFLEQYNRDTEAYVDVFDHFGMIPRGLFGDFLSQAQEADLEAILAQHTNVTGNMPYLYNRFGLATPNTPPIPSGLYGFLRALPAMVVTGSVSRDFNKSDGYYKSNERNTTLIKTELHNIKSISVDK</sequence>
<keyword evidence="4" id="KW-0067">ATP-binding</keyword>
<dbReference type="GO" id="GO:0000226">
    <property type="term" value="P:microtubule cytoskeleton organization"/>
    <property type="evidence" value="ECO:0007669"/>
    <property type="project" value="TreeGrafter"/>
</dbReference>
<reference evidence="9" key="2">
    <citation type="journal article" date="2014" name="BMC Genomics">
        <title>A genomic perspective to assessing quality of mass-reared SIT flies used in Mediterranean fruit fly (Ceratitis capitata) eradication in California.</title>
        <authorList>
            <person name="Calla B."/>
            <person name="Hall B."/>
            <person name="Hou S."/>
            <person name="Geib S.M."/>
        </authorList>
    </citation>
    <scope>NUCLEOTIDE SEQUENCE</scope>
</reference>
<proteinExistence type="evidence at transcript level"/>
<evidence type="ECO:0000256" key="8">
    <source>
        <dbReference type="SAM" id="SignalP"/>
    </source>
</evidence>
<dbReference type="Gene3D" id="3.30.470.20">
    <property type="entry name" value="ATP-grasp fold, B domain"/>
    <property type="match status" value="1"/>
</dbReference>
<dbReference type="PROSITE" id="PS51221">
    <property type="entry name" value="TTL"/>
    <property type="match status" value="1"/>
</dbReference>
<keyword evidence="2" id="KW-0436">Ligase</keyword>
<evidence type="ECO:0000256" key="3">
    <source>
        <dbReference type="ARBA" id="ARBA00022741"/>
    </source>
</evidence>
<keyword evidence="8" id="KW-0732">Signal</keyword>
<evidence type="ECO:0000256" key="7">
    <source>
        <dbReference type="SAM" id="MobiDB-lite"/>
    </source>
</evidence>
<dbReference type="PANTHER" id="PTHR12241:SF145">
    <property type="entry name" value="TUBULIN POLYGLUTAMYLASE TTLL5"/>
    <property type="match status" value="1"/>
</dbReference>
<accession>W8AFP2</accession>
<reference evidence="9" key="1">
    <citation type="submission" date="2013-07" db="EMBL/GenBank/DDBJ databases">
        <authorList>
            <person name="Geib S."/>
        </authorList>
    </citation>
    <scope>NUCLEOTIDE SEQUENCE</scope>
</reference>
<evidence type="ECO:0000256" key="4">
    <source>
        <dbReference type="ARBA" id="ARBA00022840"/>
    </source>
</evidence>
<dbReference type="SUPFAM" id="SSF56059">
    <property type="entry name" value="Glutathione synthetase ATP-binding domain-like"/>
    <property type="match status" value="1"/>
</dbReference>
<keyword evidence="3" id="KW-0547">Nucleotide-binding</keyword>
<dbReference type="Pfam" id="PF03133">
    <property type="entry name" value="TTL"/>
    <property type="match status" value="1"/>
</dbReference>
<dbReference type="GO" id="GO:0015631">
    <property type="term" value="F:tubulin binding"/>
    <property type="evidence" value="ECO:0007669"/>
    <property type="project" value="TreeGrafter"/>
</dbReference>
<feature type="region of interest" description="Disordered" evidence="7">
    <location>
        <begin position="74"/>
        <end position="106"/>
    </location>
</feature>
<evidence type="ECO:0000313" key="9">
    <source>
        <dbReference type="EMBL" id="JAB87085.1"/>
    </source>
</evidence>
<dbReference type="GO" id="GO:0036064">
    <property type="term" value="C:ciliary basal body"/>
    <property type="evidence" value="ECO:0007669"/>
    <property type="project" value="TreeGrafter"/>
</dbReference>
<dbReference type="GO" id="GO:0005524">
    <property type="term" value="F:ATP binding"/>
    <property type="evidence" value="ECO:0007669"/>
    <property type="project" value="UniProtKB-KW"/>
</dbReference>
<dbReference type="PANTHER" id="PTHR12241">
    <property type="entry name" value="TUBULIN POLYGLUTAMYLASE"/>
    <property type="match status" value="1"/>
</dbReference>
<comment type="similarity">
    <text evidence="1">Belongs to the tubulin--tyrosine ligase family.</text>
</comment>
<feature type="chain" id="PRO_5004908498" description="Tubulin--tyrosine ligase-like protein 5" evidence="8">
    <location>
        <begin position="20"/>
        <end position="919"/>
    </location>
</feature>
<protein>
    <recommendedName>
        <fullName evidence="5">Tubulin--tyrosine ligase-like protein 5</fullName>
    </recommendedName>
</protein>
<evidence type="ECO:0000256" key="1">
    <source>
        <dbReference type="ARBA" id="ARBA00006820"/>
    </source>
</evidence>
<evidence type="ECO:0000256" key="6">
    <source>
        <dbReference type="ARBA" id="ARBA00049274"/>
    </source>
</evidence>
<gene>
    <name evidence="9" type="primary">TTLL5</name>
</gene>
<name>W8AFP2_CERCA</name>
<organism evidence="9">
    <name type="scientific">Ceratitis capitata</name>
    <name type="common">Mediterranean fruit fly</name>
    <name type="synonym">Tephritis capitata</name>
    <dbReference type="NCBI Taxonomy" id="7213"/>
    <lineage>
        <taxon>Eukaryota</taxon>
        <taxon>Metazoa</taxon>
        <taxon>Ecdysozoa</taxon>
        <taxon>Arthropoda</taxon>
        <taxon>Hexapoda</taxon>
        <taxon>Insecta</taxon>
        <taxon>Pterygota</taxon>
        <taxon>Neoptera</taxon>
        <taxon>Endopterygota</taxon>
        <taxon>Diptera</taxon>
        <taxon>Brachycera</taxon>
        <taxon>Muscomorpha</taxon>
        <taxon>Tephritoidea</taxon>
        <taxon>Tephritidae</taxon>
        <taxon>Ceratitis</taxon>
        <taxon>Ceratitis</taxon>
    </lineage>
</organism>
<comment type="catalytic activity">
    <reaction evidence="6">
        <text>L-glutamyl-[protein] + L-glutamate + ATP = gamma-L-glutamyl-L-glutamyl-[protein] + ADP + phosphate + H(+)</text>
        <dbReference type="Rhea" id="RHEA:60144"/>
        <dbReference type="Rhea" id="RHEA-COMP:10208"/>
        <dbReference type="Rhea" id="RHEA-COMP:15517"/>
        <dbReference type="ChEBI" id="CHEBI:15378"/>
        <dbReference type="ChEBI" id="CHEBI:29973"/>
        <dbReference type="ChEBI" id="CHEBI:29985"/>
        <dbReference type="ChEBI" id="CHEBI:30616"/>
        <dbReference type="ChEBI" id="CHEBI:43474"/>
        <dbReference type="ChEBI" id="CHEBI:143622"/>
        <dbReference type="ChEBI" id="CHEBI:456216"/>
    </reaction>
    <physiologicalReaction direction="left-to-right" evidence="6">
        <dbReference type="Rhea" id="RHEA:60145"/>
    </physiologicalReaction>
</comment>
<evidence type="ECO:0000256" key="2">
    <source>
        <dbReference type="ARBA" id="ARBA00022598"/>
    </source>
</evidence>
<evidence type="ECO:0000256" key="5">
    <source>
        <dbReference type="ARBA" id="ARBA00041448"/>
    </source>
</evidence>
<dbReference type="GO" id="GO:0070740">
    <property type="term" value="F:tubulin-glutamic acid ligase activity"/>
    <property type="evidence" value="ECO:0007669"/>
    <property type="project" value="TreeGrafter"/>
</dbReference>